<gene>
    <name evidence="3" type="ORF">ATNIH1004_000957</name>
</gene>
<evidence type="ECO:0000313" key="3">
    <source>
        <dbReference type="EMBL" id="KAA8652056.1"/>
    </source>
</evidence>
<dbReference type="OrthoDB" id="4225352at2759"/>
<evidence type="ECO:0000259" key="2">
    <source>
        <dbReference type="Pfam" id="PF05699"/>
    </source>
</evidence>
<organism evidence="3 4">
    <name type="scientific">Aspergillus tanneri</name>
    <dbReference type="NCBI Taxonomy" id="1220188"/>
    <lineage>
        <taxon>Eukaryota</taxon>
        <taxon>Fungi</taxon>
        <taxon>Dikarya</taxon>
        <taxon>Ascomycota</taxon>
        <taxon>Pezizomycotina</taxon>
        <taxon>Eurotiomycetes</taxon>
        <taxon>Eurotiomycetidae</taxon>
        <taxon>Eurotiales</taxon>
        <taxon>Aspergillaceae</taxon>
        <taxon>Aspergillus</taxon>
        <taxon>Aspergillus subgen. Circumdati</taxon>
    </lineage>
</organism>
<dbReference type="Proteomes" id="UP000324241">
    <property type="component" value="Unassembled WGS sequence"/>
</dbReference>
<dbReference type="InterPro" id="IPR008906">
    <property type="entry name" value="HATC_C_dom"/>
</dbReference>
<dbReference type="AlphaFoldDB" id="A0A5M9N1A7"/>
<name>A0A5M9N1A7_9EURO</name>
<comment type="caution">
    <text evidence="3">The sequence shown here is derived from an EMBL/GenBank/DDBJ whole genome shotgun (WGS) entry which is preliminary data.</text>
</comment>
<dbReference type="GO" id="GO:0046983">
    <property type="term" value="F:protein dimerization activity"/>
    <property type="evidence" value="ECO:0007669"/>
    <property type="project" value="InterPro"/>
</dbReference>
<feature type="region of interest" description="Disordered" evidence="1">
    <location>
        <begin position="198"/>
        <end position="223"/>
    </location>
</feature>
<proteinExistence type="predicted"/>
<evidence type="ECO:0000256" key="1">
    <source>
        <dbReference type="SAM" id="MobiDB-lite"/>
    </source>
</evidence>
<dbReference type="InterPro" id="IPR012337">
    <property type="entry name" value="RNaseH-like_sf"/>
</dbReference>
<feature type="domain" description="HAT C-terminal dimerisation" evidence="2">
    <location>
        <begin position="87"/>
        <end position="152"/>
    </location>
</feature>
<evidence type="ECO:0000313" key="4">
    <source>
        <dbReference type="Proteomes" id="UP000324241"/>
    </source>
</evidence>
<dbReference type="RefSeq" id="XP_033431417.1">
    <property type="nucleotide sequence ID" value="XM_033565660.1"/>
</dbReference>
<sequence>MEVTQRWLTLHETLRTLAAQTSFKDDFYSYLDGTGWQTRMLRQLEPLHWVAYHLDPARVPGKLDESARRQLKVLYDHFKAKMEDLLHGMNFWHSGKEQAEFAPTLAPFARRLCNTVANSAAAERAFSQMNLQHTKIRNRLESHRVEKLLYIQINKRQFRADSPPTVTQEMLLEEEDQEIERILQRKQVQDYLLEVLDTSDSEEDIPPDPVPNPVPNPAPEPASNPALIAVLSSALNSASTATNPALVSALNSRLNSVLNSASSPPSFRIRILRQNLYQIPF</sequence>
<reference evidence="3 4" key="1">
    <citation type="submission" date="2019-08" db="EMBL/GenBank/DDBJ databases">
        <title>The genome sequence of a newly discovered highly antifungal drug resistant Aspergillus species, Aspergillus tanneri NIH 1004.</title>
        <authorList>
            <person name="Mounaud S."/>
            <person name="Singh I."/>
            <person name="Joardar V."/>
            <person name="Pakala S."/>
            <person name="Pakala S."/>
            <person name="Venepally P."/>
            <person name="Chung J.K."/>
            <person name="Losada L."/>
            <person name="Nierman W.C."/>
        </authorList>
    </citation>
    <scope>NUCLEOTIDE SEQUENCE [LARGE SCALE GENOMIC DNA]</scope>
    <source>
        <strain evidence="3 4">NIH1004</strain>
    </source>
</reference>
<accession>A0A5M9N1A7</accession>
<dbReference type="Pfam" id="PF05699">
    <property type="entry name" value="Dimer_Tnp_hAT"/>
    <property type="match status" value="1"/>
</dbReference>
<dbReference type="SUPFAM" id="SSF53098">
    <property type="entry name" value="Ribonuclease H-like"/>
    <property type="match status" value="1"/>
</dbReference>
<protein>
    <recommendedName>
        <fullName evidence="2">HAT C-terminal dimerisation domain-containing protein</fullName>
    </recommendedName>
</protein>
<dbReference type="EMBL" id="QUQM01000002">
    <property type="protein sequence ID" value="KAA8652056.1"/>
    <property type="molecule type" value="Genomic_DNA"/>
</dbReference>
<feature type="compositionally biased region" description="Pro residues" evidence="1">
    <location>
        <begin position="207"/>
        <end position="222"/>
    </location>
</feature>
<dbReference type="GeneID" id="54323659"/>